<evidence type="ECO:0000256" key="1">
    <source>
        <dbReference type="ARBA" id="ARBA00004123"/>
    </source>
</evidence>
<dbReference type="Gene3D" id="1.10.10.60">
    <property type="entry name" value="Homeodomain-like"/>
    <property type="match status" value="1"/>
</dbReference>
<dbReference type="InterPro" id="IPR009057">
    <property type="entry name" value="Homeodomain-like_sf"/>
</dbReference>
<dbReference type="InterPro" id="IPR017930">
    <property type="entry name" value="Myb_dom"/>
</dbReference>
<evidence type="ECO:0000313" key="9">
    <source>
        <dbReference type="Proteomes" id="UP001187192"/>
    </source>
</evidence>
<dbReference type="InterPro" id="IPR058673">
    <property type="entry name" value="HHO5-like_N"/>
</dbReference>
<evidence type="ECO:0000256" key="2">
    <source>
        <dbReference type="ARBA" id="ARBA00023015"/>
    </source>
</evidence>
<evidence type="ECO:0000256" key="5">
    <source>
        <dbReference type="ARBA" id="ARBA00023242"/>
    </source>
</evidence>
<feature type="region of interest" description="Disordered" evidence="6">
    <location>
        <begin position="535"/>
        <end position="562"/>
    </location>
</feature>
<dbReference type="SUPFAM" id="SSF46689">
    <property type="entry name" value="Homeodomain-like"/>
    <property type="match status" value="1"/>
</dbReference>
<evidence type="ECO:0000313" key="8">
    <source>
        <dbReference type="EMBL" id="GMN38805.1"/>
    </source>
</evidence>
<dbReference type="NCBIfam" id="TIGR01557">
    <property type="entry name" value="myb_SHAQKYF"/>
    <property type="match status" value="1"/>
</dbReference>
<dbReference type="Proteomes" id="UP001187192">
    <property type="component" value="Unassembled WGS sequence"/>
</dbReference>
<keyword evidence="4" id="KW-0804">Transcription</keyword>
<dbReference type="GO" id="GO:0003700">
    <property type="term" value="F:DNA-binding transcription factor activity"/>
    <property type="evidence" value="ECO:0007669"/>
    <property type="project" value="InterPro"/>
</dbReference>
<name>A0AA87ZU57_FICCA</name>
<keyword evidence="2" id="KW-0805">Transcription regulation</keyword>
<dbReference type="InterPro" id="IPR044787">
    <property type="entry name" value="HHO5-like"/>
</dbReference>
<keyword evidence="5" id="KW-0539">Nucleus</keyword>
<organism evidence="8 9">
    <name type="scientific">Ficus carica</name>
    <name type="common">Common fig</name>
    <dbReference type="NCBI Taxonomy" id="3494"/>
    <lineage>
        <taxon>Eukaryota</taxon>
        <taxon>Viridiplantae</taxon>
        <taxon>Streptophyta</taxon>
        <taxon>Embryophyta</taxon>
        <taxon>Tracheophyta</taxon>
        <taxon>Spermatophyta</taxon>
        <taxon>Magnoliopsida</taxon>
        <taxon>eudicotyledons</taxon>
        <taxon>Gunneridae</taxon>
        <taxon>Pentapetalae</taxon>
        <taxon>rosids</taxon>
        <taxon>fabids</taxon>
        <taxon>Rosales</taxon>
        <taxon>Moraceae</taxon>
        <taxon>Ficeae</taxon>
        <taxon>Ficus</taxon>
    </lineage>
</organism>
<sequence length="562" mass="62424">MDFSEKMHCSGLGYREYVEALEEEKKKIQVFQRELPFCLELVTQTIERCKQQISGTVATTEYLHGQLEECSEQTSSEGHVFEEFIPLKRASSSDNEDDDEDHEQQSPKLRTTEKDKAIADRDNKKKSDWLRSAQLWNSPIPDPVLPQKEDLPKKAEVMEVKRNGGAFQPFQREKNIEKSNGSRATEAPPSAPAMSSSAGAVTGGGSGKKEEQKEGQQSQRKQRRNWSPELHKRFLNALQQLGGSHAATPKQIRELMKVDGLTNDEVKSHLQKYRLHTRRPTPTIPNNGNAQTPQVVFVGGIWVQPSEYATAVASAAASGDPSRIPTAGNGVYAPVAAPPPTIQHMAIQIPQQHKKQCDQTSHSEERLPPPSPICCFTVSGFTMGESADDILPRRDGARYGFVSPKAIDKLEVCRHTDERHSLSDQPLAGEAEQGDDRTAGIHPVSDRRPEIGMLRQEKLDSEATRENCVAALYALSHGSMRFRGLARDVRAVEVLREIEERGCERAREKAKRMLQMMRGRDDGEDDEGNWESALRPAAATGGGSRYRFGVGRNLHGANSTTS</sequence>
<keyword evidence="9" id="KW-1185">Reference proteome</keyword>
<dbReference type="InterPro" id="IPR001005">
    <property type="entry name" value="SANT/Myb"/>
</dbReference>
<dbReference type="PANTHER" id="PTHR31003">
    <property type="entry name" value="MYB FAMILY TRANSCRIPTION FACTOR"/>
    <property type="match status" value="1"/>
</dbReference>
<dbReference type="AlphaFoldDB" id="A0AA87ZU57"/>
<dbReference type="FunFam" id="1.10.10.60:FF:000002">
    <property type="entry name" value="Myb family transcription factor"/>
    <property type="match status" value="1"/>
</dbReference>
<dbReference type="GO" id="GO:0005634">
    <property type="term" value="C:nucleus"/>
    <property type="evidence" value="ECO:0007669"/>
    <property type="project" value="UniProtKB-SubCell"/>
</dbReference>
<protein>
    <recommendedName>
        <fullName evidence="7">HTH myb-type domain-containing protein</fullName>
    </recommendedName>
</protein>
<dbReference type="GO" id="GO:0003677">
    <property type="term" value="F:DNA binding"/>
    <property type="evidence" value="ECO:0007669"/>
    <property type="project" value="UniProtKB-KW"/>
</dbReference>
<gene>
    <name evidence="8" type="ORF">TIFTF001_008036</name>
</gene>
<dbReference type="PANTHER" id="PTHR31003:SF16">
    <property type="entry name" value="TRANSCRIPTION FACTOR HHO2"/>
    <property type="match status" value="1"/>
</dbReference>
<dbReference type="Pfam" id="PF26575">
    <property type="entry name" value="HHO5_N"/>
    <property type="match status" value="1"/>
</dbReference>
<reference evidence="8" key="1">
    <citation type="submission" date="2023-07" db="EMBL/GenBank/DDBJ databases">
        <title>draft genome sequence of fig (Ficus carica).</title>
        <authorList>
            <person name="Takahashi T."/>
            <person name="Nishimura K."/>
        </authorList>
    </citation>
    <scope>NUCLEOTIDE SEQUENCE</scope>
</reference>
<feature type="domain" description="HTH myb-type" evidence="7">
    <location>
        <begin position="218"/>
        <end position="278"/>
    </location>
</feature>
<evidence type="ECO:0000256" key="3">
    <source>
        <dbReference type="ARBA" id="ARBA00023125"/>
    </source>
</evidence>
<comment type="subcellular location">
    <subcellularLocation>
        <location evidence="1">Nucleus</location>
    </subcellularLocation>
</comment>
<evidence type="ECO:0000259" key="7">
    <source>
        <dbReference type="PROSITE" id="PS51294"/>
    </source>
</evidence>
<dbReference type="EMBL" id="BTGU01000008">
    <property type="protein sequence ID" value="GMN38805.1"/>
    <property type="molecule type" value="Genomic_DNA"/>
</dbReference>
<dbReference type="InterPro" id="IPR006447">
    <property type="entry name" value="Myb_dom_plants"/>
</dbReference>
<feature type="region of interest" description="Disordered" evidence="6">
    <location>
        <begin position="417"/>
        <end position="444"/>
    </location>
</feature>
<feature type="compositionally biased region" description="Basic and acidic residues" evidence="6">
    <location>
        <begin position="434"/>
        <end position="444"/>
    </location>
</feature>
<comment type="caution">
    <text evidence="8">The sequence shown here is derived from an EMBL/GenBank/DDBJ whole genome shotgun (WGS) entry which is preliminary data.</text>
</comment>
<proteinExistence type="predicted"/>
<feature type="region of interest" description="Disordered" evidence="6">
    <location>
        <begin position="89"/>
        <end position="147"/>
    </location>
</feature>
<feature type="compositionally biased region" description="Basic and acidic residues" evidence="6">
    <location>
        <begin position="110"/>
        <end position="129"/>
    </location>
</feature>
<accession>A0AA87ZU57</accession>
<feature type="region of interest" description="Disordered" evidence="6">
    <location>
        <begin position="162"/>
        <end position="226"/>
    </location>
</feature>
<dbReference type="PROSITE" id="PS51294">
    <property type="entry name" value="HTH_MYB"/>
    <property type="match status" value="1"/>
</dbReference>
<evidence type="ECO:0000256" key="6">
    <source>
        <dbReference type="SAM" id="MobiDB-lite"/>
    </source>
</evidence>
<evidence type="ECO:0000256" key="4">
    <source>
        <dbReference type="ARBA" id="ARBA00023163"/>
    </source>
</evidence>
<keyword evidence="3" id="KW-0238">DNA-binding</keyword>
<dbReference type="Pfam" id="PF00249">
    <property type="entry name" value="Myb_DNA-binding"/>
    <property type="match status" value="1"/>
</dbReference>